<accession>A0A1I7RSR0</accession>
<dbReference type="GO" id="GO:0055088">
    <property type="term" value="P:lipid homeostasis"/>
    <property type="evidence" value="ECO:0007669"/>
    <property type="project" value="TreeGrafter"/>
</dbReference>
<evidence type="ECO:0000313" key="2">
    <source>
        <dbReference type="Proteomes" id="UP000095284"/>
    </source>
</evidence>
<dbReference type="AlphaFoldDB" id="A0A1I7RSR0"/>
<dbReference type="WBParaSite" id="BXY_0376400.1">
    <property type="protein sequence ID" value="BXY_0376400.1"/>
    <property type="gene ID" value="BXY_0376400"/>
</dbReference>
<dbReference type="eggNOG" id="KOG1235">
    <property type="taxonomic scope" value="Eukaryota"/>
</dbReference>
<name>A0A1I7RSR0_BURXY</name>
<proteinExistence type="predicted"/>
<dbReference type="Proteomes" id="UP000095284">
    <property type="component" value="Unplaced"/>
</dbReference>
<protein>
    <submittedName>
        <fullName evidence="3">DUF3452 domain-containing protein</fullName>
    </submittedName>
</protein>
<evidence type="ECO:0000313" key="3">
    <source>
        <dbReference type="WBParaSite" id="BXY_0376400.1"/>
    </source>
</evidence>
<dbReference type="GO" id="GO:0005743">
    <property type="term" value="C:mitochondrial inner membrane"/>
    <property type="evidence" value="ECO:0007669"/>
    <property type="project" value="TreeGrafter"/>
</dbReference>
<keyword evidence="1" id="KW-1133">Transmembrane helix</keyword>
<dbReference type="GO" id="GO:0007005">
    <property type="term" value="P:mitochondrion organization"/>
    <property type="evidence" value="ECO:0007669"/>
    <property type="project" value="TreeGrafter"/>
</dbReference>
<keyword evidence="1" id="KW-0812">Transmembrane</keyword>
<organism evidence="2 3">
    <name type="scientific">Bursaphelenchus xylophilus</name>
    <name type="common">Pinewood nematode worm</name>
    <name type="synonym">Aphelenchoides xylophilus</name>
    <dbReference type="NCBI Taxonomy" id="6326"/>
    <lineage>
        <taxon>Eukaryota</taxon>
        <taxon>Metazoa</taxon>
        <taxon>Ecdysozoa</taxon>
        <taxon>Nematoda</taxon>
        <taxon>Chromadorea</taxon>
        <taxon>Rhabditida</taxon>
        <taxon>Tylenchina</taxon>
        <taxon>Tylenchomorpha</taxon>
        <taxon>Aphelenchoidea</taxon>
        <taxon>Aphelenchoididae</taxon>
        <taxon>Bursaphelenchus</taxon>
    </lineage>
</organism>
<dbReference type="InterPro" id="IPR051130">
    <property type="entry name" value="Mito_struct-func_regulator"/>
</dbReference>
<sequence>MKAFLWSHAALDEDFRVDYCNLWMAILKPDKDEIKNICTKMGVGELFGLFACIVTARSWESVTKGITKVKTTASETSHIREFASSLIPQISQVLDRMPRAMLLILKTNDLLRAIEHRLGAQNRSDAFLEMSRQCSRTVFDYRRAKTKSVVAKFVLTVKLYTILFKIYLYEVYLRFREMFYGAESLRAQSTSRPLSIVY</sequence>
<evidence type="ECO:0000256" key="1">
    <source>
        <dbReference type="SAM" id="Phobius"/>
    </source>
</evidence>
<feature type="transmembrane region" description="Helical" evidence="1">
    <location>
        <begin position="149"/>
        <end position="169"/>
    </location>
</feature>
<keyword evidence="1" id="KW-0472">Membrane</keyword>
<dbReference type="PANTHER" id="PTHR43173:SF19">
    <property type="entry name" value="AARF DOMAIN-CONTAINING PROTEIN KINASE 1"/>
    <property type="match status" value="1"/>
</dbReference>
<dbReference type="PANTHER" id="PTHR43173">
    <property type="entry name" value="ABC1 FAMILY PROTEIN"/>
    <property type="match status" value="1"/>
</dbReference>
<reference evidence="3" key="1">
    <citation type="submission" date="2016-11" db="UniProtKB">
        <authorList>
            <consortium name="WormBaseParasite"/>
        </authorList>
    </citation>
    <scope>IDENTIFICATION</scope>
</reference>